<dbReference type="SUPFAM" id="SSF82771">
    <property type="entry name" value="GIY-YIG endonuclease"/>
    <property type="match status" value="1"/>
</dbReference>
<dbReference type="SMART" id="SM00465">
    <property type="entry name" value="GIYc"/>
    <property type="match status" value="1"/>
</dbReference>
<comment type="caution">
    <text evidence="3">The sequence shown here is derived from an EMBL/GenBank/DDBJ whole genome shotgun (WGS) entry which is preliminary data.</text>
</comment>
<dbReference type="AlphaFoldDB" id="A0A1G2LQM6"/>
<evidence type="ECO:0000259" key="2">
    <source>
        <dbReference type="PROSITE" id="PS50164"/>
    </source>
</evidence>
<dbReference type="PANTHER" id="PTHR34477:SF5">
    <property type="entry name" value="BSL5627 PROTEIN"/>
    <property type="match status" value="1"/>
</dbReference>
<dbReference type="InterPro" id="IPR050190">
    <property type="entry name" value="UPF0213_domain"/>
</dbReference>
<organism evidence="3 4">
    <name type="scientific">Candidatus Sungbacteria bacterium RIFCSPLOWO2_12_FULL_41_11</name>
    <dbReference type="NCBI Taxonomy" id="1802286"/>
    <lineage>
        <taxon>Bacteria</taxon>
        <taxon>Candidatus Sungiibacteriota</taxon>
    </lineage>
</organism>
<dbReference type="PROSITE" id="PS50164">
    <property type="entry name" value="GIY_YIG"/>
    <property type="match status" value="1"/>
</dbReference>
<dbReference type="PANTHER" id="PTHR34477">
    <property type="entry name" value="UPF0213 PROTEIN YHBQ"/>
    <property type="match status" value="1"/>
</dbReference>
<dbReference type="InterPro" id="IPR000305">
    <property type="entry name" value="GIY-YIG_endonuc"/>
</dbReference>
<dbReference type="EMBL" id="MHQY01000015">
    <property type="protein sequence ID" value="OHA13916.1"/>
    <property type="molecule type" value="Genomic_DNA"/>
</dbReference>
<reference evidence="3 4" key="1">
    <citation type="journal article" date="2016" name="Nat. Commun.">
        <title>Thousands of microbial genomes shed light on interconnected biogeochemical processes in an aquifer system.</title>
        <authorList>
            <person name="Anantharaman K."/>
            <person name="Brown C.T."/>
            <person name="Hug L.A."/>
            <person name="Sharon I."/>
            <person name="Castelle C.J."/>
            <person name="Probst A.J."/>
            <person name="Thomas B.C."/>
            <person name="Singh A."/>
            <person name="Wilkins M.J."/>
            <person name="Karaoz U."/>
            <person name="Brodie E.L."/>
            <person name="Williams K.H."/>
            <person name="Hubbard S.S."/>
            <person name="Banfield J.F."/>
        </authorList>
    </citation>
    <scope>NUCLEOTIDE SEQUENCE [LARGE SCALE GENOMIC DNA]</scope>
</reference>
<evidence type="ECO:0000313" key="4">
    <source>
        <dbReference type="Proteomes" id="UP000177171"/>
    </source>
</evidence>
<gene>
    <name evidence="3" type="ORF">A3G49_01595</name>
</gene>
<name>A0A1G2LQM6_9BACT</name>
<accession>A0A1G2LQM6</accession>
<evidence type="ECO:0000313" key="3">
    <source>
        <dbReference type="EMBL" id="OHA13916.1"/>
    </source>
</evidence>
<protein>
    <submittedName>
        <fullName evidence="3">Excinuclease ABC subunit C</fullName>
    </submittedName>
</protein>
<comment type="similarity">
    <text evidence="1">Belongs to the UPF0213 family.</text>
</comment>
<feature type="domain" description="GIY-YIG" evidence="2">
    <location>
        <begin position="2"/>
        <end position="79"/>
    </location>
</feature>
<dbReference type="Gene3D" id="3.40.1440.10">
    <property type="entry name" value="GIY-YIG endonuclease"/>
    <property type="match status" value="1"/>
</dbReference>
<dbReference type="Proteomes" id="UP000177171">
    <property type="component" value="Unassembled WGS sequence"/>
</dbReference>
<proteinExistence type="inferred from homology"/>
<sequence>MKQGFVYIMTNPRSTVLYTGITSNLIRRIYEHKNKLIEGFTKKYNATKLVYYEIYDSIEVAIQREKQIKDGSRKKKFFLIDSLNSEWKDLADEL</sequence>
<dbReference type="CDD" id="cd10448">
    <property type="entry name" value="GIY-YIG_unchar_3"/>
    <property type="match status" value="1"/>
</dbReference>
<dbReference type="InterPro" id="IPR035901">
    <property type="entry name" value="GIY-YIG_endonuc_sf"/>
</dbReference>
<evidence type="ECO:0000256" key="1">
    <source>
        <dbReference type="ARBA" id="ARBA00007435"/>
    </source>
</evidence>
<dbReference type="Pfam" id="PF01541">
    <property type="entry name" value="GIY-YIG"/>
    <property type="match status" value="1"/>
</dbReference>